<name>A0A3M8Q4A0_9GAMM</name>
<dbReference type="AlphaFoldDB" id="A0A3M8Q4A0"/>
<proteinExistence type="predicted"/>
<dbReference type="EMBL" id="RIZG01000005">
    <property type="protein sequence ID" value="RNF50552.1"/>
    <property type="molecule type" value="Genomic_DNA"/>
</dbReference>
<gene>
    <name evidence="2" type="ORF">EBI00_10300</name>
</gene>
<organism evidence="2 3">
    <name type="scientific">Marinomonas hwangdonensis</name>
    <dbReference type="NCBI Taxonomy" id="1053647"/>
    <lineage>
        <taxon>Bacteria</taxon>
        <taxon>Pseudomonadati</taxon>
        <taxon>Pseudomonadota</taxon>
        <taxon>Gammaproteobacteria</taxon>
        <taxon>Oceanospirillales</taxon>
        <taxon>Oceanospirillaceae</taxon>
        <taxon>Marinomonas</taxon>
    </lineage>
</organism>
<feature type="signal peptide" evidence="1">
    <location>
        <begin position="1"/>
        <end position="29"/>
    </location>
</feature>
<accession>A0A3M8Q4A0</accession>
<evidence type="ECO:0000256" key="1">
    <source>
        <dbReference type="SAM" id="SignalP"/>
    </source>
</evidence>
<sequence length="259" mass="29287">MIQLLMSLPFKRSFLAMCLTFSLSASCFAESSDAQDTVLDTASLENQVPFEKIVGSAYSLKTGALLYRETHQRISDDRHEVEYSEPDGVVFGNKTLDFTHSRITPSFIQLNERNGERIEVEQENNALRVNYLENRSAEPKQDTLLLVPGMVVDAGFDAFVKQYWDTLTSGKEMDIEYLVPSKQSNFSFRVGLAECIAGTQAEATCFTLTPVSWFVRMAVDPIIVAYDPAEKTLLRFTGRANICDENGKYQSVDIQYRYF</sequence>
<reference evidence="2 3" key="1">
    <citation type="journal article" date="2012" name="Int. J. Syst. Evol. Microbiol.">
        <title>Marinomonas hwangdonensis sp. nov., isolated from seawater.</title>
        <authorList>
            <person name="Jung Y.T."/>
            <person name="Oh T.K."/>
            <person name="Yoon J.H."/>
        </authorList>
    </citation>
    <scope>NUCLEOTIDE SEQUENCE [LARGE SCALE GENOMIC DNA]</scope>
    <source>
        <strain evidence="2 3">HDW-15</strain>
    </source>
</reference>
<dbReference type="Proteomes" id="UP000280507">
    <property type="component" value="Unassembled WGS sequence"/>
</dbReference>
<keyword evidence="3" id="KW-1185">Reference proteome</keyword>
<evidence type="ECO:0000313" key="2">
    <source>
        <dbReference type="EMBL" id="RNF50552.1"/>
    </source>
</evidence>
<keyword evidence="1" id="KW-0732">Signal</keyword>
<protein>
    <recommendedName>
        <fullName evidence="4">DUF3108 domain-containing protein</fullName>
    </recommendedName>
</protein>
<evidence type="ECO:0000313" key="3">
    <source>
        <dbReference type="Proteomes" id="UP000280507"/>
    </source>
</evidence>
<dbReference type="RefSeq" id="WP_123095838.1">
    <property type="nucleotide sequence ID" value="NZ_RIZG01000005.1"/>
</dbReference>
<feature type="chain" id="PRO_5018170052" description="DUF3108 domain-containing protein" evidence="1">
    <location>
        <begin position="30"/>
        <end position="259"/>
    </location>
</feature>
<evidence type="ECO:0008006" key="4">
    <source>
        <dbReference type="Google" id="ProtNLM"/>
    </source>
</evidence>
<comment type="caution">
    <text evidence="2">The sequence shown here is derived from an EMBL/GenBank/DDBJ whole genome shotgun (WGS) entry which is preliminary data.</text>
</comment>
<dbReference type="OrthoDB" id="1491713at2"/>